<reference evidence="1" key="1">
    <citation type="submission" date="2023-10" db="EMBL/GenBank/DDBJ databases">
        <authorList>
            <person name="Chen Y."/>
            <person name="Shah S."/>
            <person name="Dougan E. K."/>
            <person name="Thang M."/>
            <person name="Chan C."/>
        </authorList>
    </citation>
    <scope>NUCLEOTIDE SEQUENCE [LARGE SCALE GENOMIC DNA]</scope>
</reference>
<gene>
    <name evidence="1" type="ORF">PCOR1329_LOCUS57534</name>
</gene>
<evidence type="ECO:0000313" key="2">
    <source>
        <dbReference type="Proteomes" id="UP001189429"/>
    </source>
</evidence>
<organism evidence="1 2">
    <name type="scientific">Prorocentrum cordatum</name>
    <dbReference type="NCBI Taxonomy" id="2364126"/>
    <lineage>
        <taxon>Eukaryota</taxon>
        <taxon>Sar</taxon>
        <taxon>Alveolata</taxon>
        <taxon>Dinophyceae</taxon>
        <taxon>Prorocentrales</taxon>
        <taxon>Prorocentraceae</taxon>
        <taxon>Prorocentrum</taxon>
    </lineage>
</organism>
<accession>A0ABN9VFD2</accession>
<dbReference type="Proteomes" id="UP001189429">
    <property type="component" value="Unassembled WGS sequence"/>
</dbReference>
<protein>
    <submittedName>
        <fullName evidence="1">Uncharacterized protein</fullName>
    </submittedName>
</protein>
<comment type="caution">
    <text evidence="1">The sequence shown here is derived from an EMBL/GenBank/DDBJ whole genome shotgun (WGS) entry which is preliminary data.</text>
</comment>
<sequence>MIGPTGPAASWHPVLVKYLSRVGHIKTLKLGLVQNIYAYNSLAFPILTYMMQVLPVRPEVIRAEANALQRLTMGPRFAIPTLVLKASLDLGFPVEPRHLQATNKAAMFRVALQSSAFARVKERLHFLEHEDVERLAVVRHRSWLAESICGSLIKNWDELMTICPSINEYTHDVQRKVKIAVWAKGQPVQFFLAADPESANAWYVSPTPVPVAEGPLLLQSHCWVDGALEEDFNPEKFDADSRSAWPLVRPAPHVKFALRGQPGKLKAQMGPRRVSVKYVRKPTSEQPLLSLVFVRWAGDDAVEGPDAREPNDGDWGQYGCPASDTYMSSVVKKGLMAHPLLCKEGVPDFEVFSLFVKDSAELARVGTVAPWLAASLRGKRTSSFWMMWPVEWEDTRGSDYAAYVDRHALFGAMRALESAQVRTGFPHPASQYELITSKSWMATLSLDPLSRMPAATTVSKGNVVTDAQRAAKQAISALAAIRQRNPFAGPGGIVGASKENKDGIKKGVAKLGWSWEARYVLIFHSEEDLAEKLEEILTHPGSTAGACIVQEWVDFDFEMRLYFLPPADWGGERLEPVRIECNAWHGSMENGQRRSFHKLTRDTILADYWEQDAKAYDSAKEQAIHTAQHLLAWLRLADAQPVPMIRLDFMLLRTGAGEACVTFGEFCEMGACCLGWEEGPPTIWRAALDRALE</sequence>
<evidence type="ECO:0000313" key="1">
    <source>
        <dbReference type="EMBL" id="CAK0871862.1"/>
    </source>
</evidence>
<keyword evidence="2" id="KW-1185">Reference proteome</keyword>
<name>A0ABN9VFD2_9DINO</name>
<proteinExistence type="predicted"/>
<dbReference type="SUPFAM" id="SSF56059">
    <property type="entry name" value="Glutathione synthetase ATP-binding domain-like"/>
    <property type="match status" value="1"/>
</dbReference>
<dbReference type="EMBL" id="CAUYUJ010017111">
    <property type="protein sequence ID" value="CAK0871862.1"/>
    <property type="molecule type" value="Genomic_DNA"/>
</dbReference>